<protein>
    <recommendedName>
        <fullName evidence="10">C3H1-type domain-containing protein</fullName>
    </recommendedName>
</protein>
<evidence type="ECO:0000256" key="2">
    <source>
        <dbReference type="ARBA" id="ARBA00022664"/>
    </source>
</evidence>
<dbReference type="GO" id="GO:0008270">
    <property type="term" value="F:zinc ion binding"/>
    <property type="evidence" value="ECO:0007669"/>
    <property type="project" value="UniProtKB-KW"/>
</dbReference>
<organism evidence="12">
    <name type="scientific">Theileria annulata</name>
    <dbReference type="NCBI Taxonomy" id="5874"/>
    <lineage>
        <taxon>Eukaryota</taxon>
        <taxon>Sar</taxon>
        <taxon>Alveolata</taxon>
        <taxon>Apicomplexa</taxon>
        <taxon>Aconoidasida</taxon>
        <taxon>Piroplasmida</taxon>
        <taxon>Theileriidae</taxon>
        <taxon>Theileria</taxon>
    </lineage>
</organism>
<keyword evidence="7" id="KW-0694">RNA-binding</keyword>
<dbReference type="EMBL" id="UIVT01000002">
    <property type="protein sequence ID" value="SVP91450.1"/>
    <property type="molecule type" value="Genomic_DNA"/>
</dbReference>
<dbReference type="EMBL" id="UIVS01000002">
    <property type="protein sequence ID" value="SVP91779.1"/>
    <property type="molecule type" value="Genomic_DNA"/>
</dbReference>
<evidence type="ECO:0000313" key="11">
    <source>
        <dbReference type="EMBL" id="SVP91450.1"/>
    </source>
</evidence>
<keyword evidence="6 9" id="KW-0862">Zinc</keyword>
<dbReference type="SMART" id="SM00356">
    <property type="entry name" value="ZnF_C3H1"/>
    <property type="match status" value="1"/>
</dbReference>
<dbReference type="PROSITE" id="PS50103">
    <property type="entry name" value="ZF_C3H1"/>
    <property type="match status" value="1"/>
</dbReference>
<evidence type="ECO:0000313" key="12">
    <source>
        <dbReference type="EMBL" id="SVP91779.1"/>
    </source>
</evidence>
<evidence type="ECO:0000256" key="7">
    <source>
        <dbReference type="ARBA" id="ARBA00022884"/>
    </source>
</evidence>
<evidence type="ECO:0000256" key="1">
    <source>
        <dbReference type="ARBA" id="ARBA00004123"/>
    </source>
</evidence>
<evidence type="ECO:0000259" key="10">
    <source>
        <dbReference type="PROSITE" id="PS50103"/>
    </source>
</evidence>
<evidence type="ECO:0000256" key="6">
    <source>
        <dbReference type="ARBA" id="ARBA00022833"/>
    </source>
</evidence>
<dbReference type="InterPro" id="IPR045348">
    <property type="entry name" value="CPSF4/Yth1"/>
</dbReference>
<feature type="zinc finger region" description="C3H1-type" evidence="9">
    <location>
        <begin position="66"/>
        <end position="93"/>
    </location>
</feature>
<gene>
    <name evidence="11" type="ORF">TAT_000179700</name>
    <name evidence="12" type="ORF">TAV_000179900</name>
</gene>
<dbReference type="SUPFAM" id="SSF90229">
    <property type="entry name" value="CCCH zinc finger"/>
    <property type="match status" value="1"/>
</dbReference>
<dbReference type="InterPro" id="IPR000571">
    <property type="entry name" value="Znf_CCCH"/>
</dbReference>
<dbReference type="PANTHER" id="PTHR23102:SF24">
    <property type="entry name" value="CLEAVAGE AND POLYADENYLATION SPECIFICITY FACTOR SUBUNIT 4"/>
    <property type="match status" value="1"/>
</dbReference>
<dbReference type="GO" id="GO:0003723">
    <property type="term" value="F:RNA binding"/>
    <property type="evidence" value="ECO:0007669"/>
    <property type="project" value="UniProtKB-KW"/>
</dbReference>
<keyword evidence="2" id="KW-0507">mRNA processing</keyword>
<reference evidence="12" key="1">
    <citation type="submission" date="2018-07" db="EMBL/GenBank/DDBJ databases">
        <authorList>
            <person name="Quirk P.G."/>
            <person name="Krulwich T.A."/>
        </authorList>
    </citation>
    <scope>NUCLEOTIDE SEQUENCE</scope>
    <source>
        <strain evidence="12">Anand</strain>
    </source>
</reference>
<evidence type="ECO:0000256" key="9">
    <source>
        <dbReference type="PROSITE-ProRule" id="PRU00723"/>
    </source>
</evidence>
<feature type="domain" description="C3H1-type" evidence="10">
    <location>
        <begin position="66"/>
        <end position="93"/>
    </location>
</feature>
<dbReference type="InterPro" id="IPR036855">
    <property type="entry name" value="Znf_CCCH_sf"/>
</dbReference>
<evidence type="ECO:0000256" key="3">
    <source>
        <dbReference type="ARBA" id="ARBA00022723"/>
    </source>
</evidence>
<sequence length="171" mass="19809">MDFSTLLYEAIDTQNNHFKIPEDDHKNDREDPLITLALDVLKRDSEKVALLRLKGFERVDIERSSGKHSVVCRHWLKGMCMKGEFCDFLHQLVYSRMPPCKSVEKNSFCTDRLKGCCIFKHTGDDESTDFLGSKENKNDLDHSDDLSYKNDLEKFTHAFNSALLFAFPRIV</sequence>
<dbReference type="PANTHER" id="PTHR23102">
    <property type="entry name" value="CLEAVAGE AND POLYADENYLATION SPECIFICITY FACTOR SUBUNIT 4-RELATED"/>
    <property type="match status" value="1"/>
</dbReference>
<dbReference type="AlphaFoldDB" id="A0A3B0N2H2"/>
<evidence type="ECO:0000256" key="4">
    <source>
        <dbReference type="ARBA" id="ARBA00022737"/>
    </source>
</evidence>
<name>A0A3B0N2H2_THEAN</name>
<keyword evidence="4" id="KW-0677">Repeat</keyword>
<keyword evidence="3 9" id="KW-0479">Metal-binding</keyword>
<accession>A0A3B0N2H2</accession>
<proteinExistence type="predicted"/>
<evidence type="ECO:0000256" key="5">
    <source>
        <dbReference type="ARBA" id="ARBA00022771"/>
    </source>
</evidence>
<evidence type="ECO:0000256" key="8">
    <source>
        <dbReference type="ARBA" id="ARBA00023242"/>
    </source>
</evidence>
<dbReference type="VEuPathDB" id="PiroplasmaDB:TA12825"/>
<comment type="subcellular location">
    <subcellularLocation>
        <location evidence="1">Nucleus</location>
    </subcellularLocation>
</comment>
<keyword evidence="8" id="KW-0539">Nucleus</keyword>
<dbReference type="GO" id="GO:0005634">
    <property type="term" value="C:nucleus"/>
    <property type="evidence" value="ECO:0007669"/>
    <property type="project" value="UniProtKB-SubCell"/>
</dbReference>
<dbReference type="GO" id="GO:0006397">
    <property type="term" value="P:mRNA processing"/>
    <property type="evidence" value="ECO:0007669"/>
    <property type="project" value="UniProtKB-KW"/>
</dbReference>
<dbReference type="Gene3D" id="4.10.1000.10">
    <property type="entry name" value="Zinc finger, CCCH-type"/>
    <property type="match status" value="1"/>
</dbReference>
<keyword evidence="5 9" id="KW-0863">Zinc-finger</keyword>